<dbReference type="InterPro" id="IPR015273">
    <property type="entry name" value="Cys-tRNA-synt_Ia_DALR"/>
</dbReference>
<dbReference type="PRINTS" id="PR00983">
    <property type="entry name" value="TRNASYNTHCYS"/>
</dbReference>
<dbReference type="InterPro" id="IPR009080">
    <property type="entry name" value="tRNAsynth_Ia_anticodon-bd"/>
</dbReference>
<comment type="similarity">
    <text evidence="3">Belongs to the class-I aminoacyl-tRNA synthetase family.</text>
</comment>
<gene>
    <name evidence="17" type="ORF">S01H4_03917</name>
</gene>
<dbReference type="GO" id="GO:0005829">
    <property type="term" value="C:cytosol"/>
    <property type="evidence" value="ECO:0007669"/>
    <property type="project" value="TreeGrafter"/>
</dbReference>
<comment type="caution">
    <text evidence="17">The sequence shown here is derived from an EMBL/GenBank/DDBJ whole genome shotgun (WGS) entry which is preliminary data.</text>
</comment>
<dbReference type="InterPro" id="IPR056411">
    <property type="entry name" value="CysS_C"/>
</dbReference>
<dbReference type="GO" id="GO:0006423">
    <property type="term" value="P:cysteinyl-tRNA aminoacylation"/>
    <property type="evidence" value="ECO:0007669"/>
    <property type="project" value="InterPro"/>
</dbReference>
<dbReference type="EMBL" id="BART01001002">
    <property type="protein sequence ID" value="GAG60274.1"/>
    <property type="molecule type" value="Genomic_DNA"/>
</dbReference>
<keyword evidence="12" id="KW-0648">Protein biosynthesis</keyword>
<evidence type="ECO:0000313" key="17">
    <source>
        <dbReference type="EMBL" id="GAG60274.1"/>
    </source>
</evidence>
<name>X0YUF9_9ZZZZ</name>
<evidence type="ECO:0000256" key="14">
    <source>
        <dbReference type="ARBA" id="ARBA00031499"/>
    </source>
</evidence>
<keyword evidence="9" id="KW-0547">Nucleotide-binding</keyword>
<organism evidence="17">
    <name type="scientific">marine sediment metagenome</name>
    <dbReference type="NCBI Taxonomy" id="412755"/>
    <lineage>
        <taxon>unclassified sequences</taxon>
        <taxon>metagenomes</taxon>
        <taxon>ecological metagenomes</taxon>
    </lineage>
</organism>
<keyword evidence="7" id="KW-0436">Ligase</keyword>
<proteinExistence type="inferred from homology"/>
<dbReference type="SUPFAM" id="SSF52374">
    <property type="entry name" value="Nucleotidylyl transferase"/>
    <property type="match status" value="1"/>
</dbReference>
<dbReference type="InterPro" id="IPR014729">
    <property type="entry name" value="Rossmann-like_a/b/a_fold"/>
</dbReference>
<dbReference type="PANTHER" id="PTHR10890">
    <property type="entry name" value="CYSTEINYL-TRNA SYNTHETASE"/>
    <property type="match status" value="1"/>
</dbReference>
<dbReference type="CDD" id="cd00672">
    <property type="entry name" value="CysRS_core"/>
    <property type="match status" value="1"/>
</dbReference>
<feature type="domain" description="Cysteinyl-tRNA synthetase class Ia DALR" evidence="16">
    <location>
        <begin position="359"/>
        <end position="425"/>
    </location>
</feature>
<evidence type="ECO:0000256" key="11">
    <source>
        <dbReference type="ARBA" id="ARBA00022840"/>
    </source>
</evidence>
<evidence type="ECO:0000256" key="7">
    <source>
        <dbReference type="ARBA" id="ARBA00022598"/>
    </source>
</evidence>
<dbReference type="Pfam" id="PF09190">
    <property type="entry name" value="DALR_2"/>
    <property type="match status" value="1"/>
</dbReference>
<dbReference type="InterPro" id="IPR015803">
    <property type="entry name" value="Cys-tRNA-ligase"/>
</dbReference>
<comment type="cofactor">
    <cofactor evidence="1">
        <name>Zn(2+)</name>
        <dbReference type="ChEBI" id="CHEBI:29105"/>
    </cofactor>
</comment>
<evidence type="ECO:0000256" key="8">
    <source>
        <dbReference type="ARBA" id="ARBA00022723"/>
    </source>
</evidence>
<dbReference type="GO" id="GO:0046872">
    <property type="term" value="F:metal ion binding"/>
    <property type="evidence" value="ECO:0007669"/>
    <property type="project" value="UniProtKB-KW"/>
</dbReference>
<evidence type="ECO:0000259" key="16">
    <source>
        <dbReference type="SMART" id="SM00840"/>
    </source>
</evidence>
<evidence type="ECO:0000256" key="5">
    <source>
        <dbReference type="ARBA" id="ARBA00014738"/>
    </source>
</evidence>
<feature type="coiled-coil region" evidence="15">
    <location>
        <begin position="317"/>
        <end position="366"/>
    </location>
</feature>
<keyword evidence="6" id="KW-0963">Cytoplasm</keyword>
<keyword evidence="11" id="KW-0067">ATP-binding</keyword>
<evidence type="ECO:0000256" key="15">
    <source>
        <dbReference type="SAM" id="Coils"/>
    </source>
</evidence>
<comment type="subcellular location">
    <subcellularLocation>
        <location evidence="2">Cytoplasm</location>
    </subcellularLocation>
</comment>
<accession>X0YUF9</accession>
<reference evidence="17" key="1">
    <citation type="journal article" date="2014" name="Front. Microbiol.">
        <title>High frequency of phylogenetically diverse reductive dehalogenase-homologous genes in deep subseafloor sedimentary metagenomes.</title>
        <authorList>
            <person name="Kawai M."/>
            <person name="Futagami T."/>
            <person name="Toyoda A."/>
            <person name="Takaki Y."/>
            <person name="Nishi S."/>
            <person name="Hori S."/>
            <person name="Arai W."/>
            <person name="Tsubouchi T."/>
            <person name="Morono Y."/>
            <person name="Uchiyama I."/>
            <person name="Ito T."/>
            <person name="Fujiyama A."/>
            <person name="Inagaki F."/>
            <person name="Takami H."/>
        </authorList>
    </citation>
    <scope>NUCLEOTIDE SEQUENCE</scope>
    <source>
        <strain evidence="17">Expedition CK06-06</strain>
    </source>
</reference>
<dbReference type="Gene3D" id="3.40.50.620">
    <property type="entry name" value="HUPs"/>
    <property type="match status" value="1"/>
</dbReference>
<dbReference type="Pfam" id="PF23493">
    <property type="entry name" value="CysS_C"/>
    <property type="match status" value="1"/>
</dbReference>
<dbReference type="HAMAP" id="MF_00041">
    <property type="entry name" value="Cys_tRNA_synth"/>
    <property type="match status" value="1"/>
</dbReference>
<dbReference type="AlphaFoldDB" id="X0YUF9"/>
<dbReference type="SUPFAM" id="SSF47323">
    <property type="entry name" value="Anticodon-binding domain of a subclass of class I aminoacyl-tRNA synthetases"/>
    <property type="match status" value="1"/>
</dbReference>
<evidence type="ECO:0000256" key="6">
    <source>
        <dbReference type="ARBA" id="ARBA00022490"/>
    </source>
</evidence>
<evidence type="ECO:0000256" key="3">
    <source>
        <dbReference type="ARBA" id="ARBA00005594"/>
    </source>
</evidence>
<dbReference type="Gene3D" id="1.20.120.1910">
    <property type="entry name" value="Cysteine-tRNA ligase, C-terminal anti-codon recognition domain"/>
    <property type="match status" value="1"/>
</dbReference>
<dbReference type="SMART" id="SM00840">
    <property type="entry name" value="DALR_2"/>
    <property type="match status" value="1"/>
</dbReference>
<keyword evidence="15" id="KW-0175">Coiled coil</keyword>
<dbReference type="PANTHER" id="PTHR10890:SF3">
    <property type="entry name" value="CYSTEINE--TRNA LIGASE, CYTOPLASMIC"/>
    <property type="match status" value="1"/>
</dbReference>
<dbReference type="EC" id="6.1.1.16" evidence="4"/>
<sequence>MGIKIFNTLTGKKEEFIPREEGKVYMYVCGPTVYNHIHIGNAHSYLVFDVIKRYLIYQGYKVIHVQNITDIEDRIINQSIEENLSTTDISRKYEPAFWMVSDMLNILRPDFSPKATEHIDEMIEMIRVLINKGYAYISNGSVYFSVEKFNGYGKLSKKNINELIEGKRACVVAGKKKPYDFALWKASKPGEPRWNTPWGEGRPGWHIECSAMSLKYLDMGFDIHGGGKDLIFPHHENEIAQSEAYSGSEPFVQYWIHNGFMNIDKVKMSKSLKNWVFAKDVLEMYNPNVVRIMSLNTHYRNDVDYTPRVLEACNQAYEKLLNTIHDINITLSQEEQKSESSLLDEISHLEKEISNLKTNFEDAMDDDFNTAKALSYIFKFAKKINKIIHLKSLKLTPKIKQILTKAKNMIIELASVLGLDLRIYISGTIKAVSKVDGSLTYEKKLEDELNNIASKIYEKVVKLYPQDAAKLSPSNISKLNLEDSIEVILSLRSKAREKKNWFFADNIRKKLKEIGISIKDTPSGTKWRFS</sequence>
<evidence type="ECO:0000256" key="9">
    <source>
        <dbReference type="ARBA" id="ARBA00022741"/>
    </source>
</evidence>
<keyword evidence="10" id="KW-0862">Zinc</keyword>
<keyword evidence="8" id="KW-0479">Metal-binding</keyword>
<dbReference type="GO" id="GO:0005524">
    <property type="term" value="F:ATP binding"/>
    <property type="evidence" value="ECO:0007669"/>
    <property type="project" value="UniProtKB-KW"/>
</dbReference>
<keyword evidence="13" id="KW-0030">Aminoacyl-tRNA synthetase</keyword>
<evidence type="ECO:0000256" key="2">
    <source>
        <dbReference type="ARBA" id="ARBA00004496"/>
    </source>
</evidence>
<dbReference type="FunFam" id="3.40.50.620:FF:000009">
    <property type="entry name" value="Cysteine--tRNA ligase"/>
    <property type="match status" value="1"/>
</dbReference>
<evidence type="ECO:0000256" key="10">
    <source>
        <dbReference type="ARBA" id="ARBA00022833"/>
    </source>
</evidence>
<evidence type="ECO:0000256" key="12">
    <source>
        <dbReference type="ARBA" id="ARBA00022917"/>
    </source>
</evidence>
<protein>
    <recommendedName>
        <fullName evidence="5">Cysteine--tRNA ligase</fullName>
        <ecNumber evidence="4">6.1.1.16</ecNumber>
    </recommendedName>
    <alternativeName>
        <fullName evidence="14">Cysteinyl-tRNA synthetase</fullName>
    </alternativeName>
</protein>
<dbReference type="GO" id="GO:0004817">
    <property type="term" value="F:cysteine-tRNA ligase activity"/>
    <property type="evidence" value="ECO:0007669"/>
    <property type="project" value="UniProtKB-EC"/>
</dbReference>
<dbReference type="InterPro" id="IPR024909">
    <property type="entry name" value="Cys-tRNA/MSH_ligase"/>
</dbReference>
<evidence type="ECO:0000256" key="4">
    <source>
        <dbReference type="ARBA" id="ARBA00012832"/>
    </source>
</evidence>
<evidence type="ECO:0000256" key="13">
    <source>
        <dbReference type="ARBA" id="ARBA00023146"/>
    </source>
</evidence>
<evidence type="ECO:0000256" key="1">
    <source>
        <dbReference type="ARBA" id="ARBA00001947"/>
    </source>
</evidence>
<dbReference type="Pfam" id="PF01406">
    <property type="entry name" value="tRNA-synt_1e"/>
    <property type="match status" value="1"/>
</dbReference>
<dbReference type="InterPro" id="IPR032678">
    <property type="entry name" value="tRNA-synt_1_cat_dom"/>
</dbReference>
<dbReference type="NCBIfam" id="TIGR00435">
    <property type="entry name" value="cysS"/>
    <property type="match status" value="1"/>
</dbReference>